<dbReference type="InterPro" id="IPR024096">
    <property type="entry name" value="NO_sig/Golgi_transp_ligand-bd"/>
</dbReference>
<keyword evidence="1 2" id="KW-0807">Transducer</keyword>
<dbReference type="AlphaFoldDB" id="A0A0J8G6Z4"/>
<dbReference type="Gene3D" id="1.10.287.950">
    <property type="entry name" value="Methyl-accepting chemotaxis protein"/>
    <property type="match status" value="1"/>
</dbReference>
<evidence type="ECO:0000256" key="1">
    <source>
        <dbReference type="ARBA" id="ARBA00023224"/>
    </source>
</evidence>
<dbReference type="InterPro" id="IPR011644">
    <property type="entry name" value="Heme_NO-bd"/>
</dbReference>
<feature type="transmembrane region" description="Helical" evidence="3">
    <location>
        <begin position="198"/>
        <end position="219"/>
    </location>
</feature>
<dbReference type="SUPFAM" id="SSF58104">
    <property type="entry name" value="Methyl-accepting chemotaxis protein (MCP) signaling domain"/>
    <property type="match status" value="1"/>
</dbReference>
<evidence type="ECO:0000313" key="5">
    <source>
        <dbReference type="EMBL" id="KMT23356.1"/>
    </source>
</evidence>
<comment type="caution">
    <text evidence="5">The sequence shown here is derived from an EMBL/GenBank/DDBJ whole genome shotgun (WGS) entry which is preliminary data.</text>
</comment>
<dbReference type="GO" id="GO:0007165">
    <property type="term" value="P:signal transduction"/>
    <property type="evidence" value="ECO:0007669"/>
    <property type="project" value="UniProtKB-KW"/>
</dbReference>
<keyword evidence="3" id="KW-0812">Transmembrane</keyword>
<dbReference type="InterPro" id="IPR038158">
    <property type="entry name" value="H-NOX_domain_sf"/>
</dbReference>
<reference evidence="5 6" key="1">
    <citation type="submission" date="2015-06" db="EMBL/GenBank/DDBJ databases">
        <title>Draft genome sequence of the purine-degrading Clostridium cylindrosporum HC-1 (DSM 605).</title>
        <authorList>
            <person name="Poehlein A."/>
            <person name="Schiel-Bengelsdorf B."/>
            <person name="Bengelsdorf F."/>
            <person name="Daniel R."/>
            <person name="Duerre P."/>
        </authorList>
    </citation>
    <scope>NUCLEOTIDE SEQUENCE [LARGE SCALE GENOMIC DNA]</scope>
    <source>
        <strain evidence="5 6">DSM 605</strain>
    </source>
</reference>
<dbReference type="GO" id="GO:0016020">
    <property type="term" value="C:membrane"/>
    <property type="evidence" value="ECO:0007669"/>
    <property type="project" value="InterPro"/>
</dbReference>
<dbReference type="Pfam" id="PF00015">
    <property type="entry name" value="MCPsignal"/>
    <property type="match status" value="1"/>
</dbReference>
<protein>
    <submittedName>
        <fullName evidence="5">Methyl-accepting chemotaxis protein TlpA</fullName>
    </submittedName>
</protein>
<dbReference type="GO" id="GO:0020037">
    <property type="term" value="F:heme binding"/>
    <property type="evidence" value="ECO:0007669"/>
    <property type="project" value="InterPro"/>
</dbReference>
<dbReference type="STRING" id="1121307.CLCY_8c00930"/>
<dbReference type="OrthoDB" id="1660488at2"/>
<dbReference type="PROSITE" id="PS50111">
    <property type="entry name" value="CHEMOTAXIS_TRANSDUC_2"/>
    <property type="match status" value="1"/>
</dbReference>
<keyword evidence="3" id="KW-1133">Transmembrane helix</keyword>
<dbReference type="RefSeq" id="WP_048569170.1">
    <property type="nucleotide sequence ID" value="NZ_LFVU01000001.1"/>
</dbReference>
<dbReference type="SUPFAM" id="SSF111126">
    <property type="entry name" value="Ligand-binding domain in the NO signalling and Golgi transport"/>
    <property type="match status" value="1"/>
</dbReference>
<evidence type="ECO:0000259" key="4">
    <source>
        <dbReference type="PROSITE" id="PS50111"/>
    </source>
</evidence>
<dbReference type="EMBL" id="LFVU01000001">
    <property type="protein sequence ID" value="KMT23356.1"/>
    <property type="molecule type" value="Genomic_DNA"/>
</dbReference>
<keyword evidence="6" id="KW-1185">Reference proteome</keyword>
<organism evidence="5 6">
    <name type="scientific">Clostridium cylindrosporum DSM 605</name>
    <dbReference type="NCBI Taxonomy" id="1121307"/>
    <lineage>
        <taxon>Bacteria</taxon>
        <taxon>Bacillati</taxon>
        <taxon>Bacillota</taxon>
        <taxon>Clostridia</taxon>
        <taxon>Eubacteriales</taxon>
        <taxon>Clostridiaceae</taxon>
        <taxon>Clostridium</taxon>
    </lineage>
</organism>
<dbReference type="PATRIC" id="fig|1121307.3.peg.2549"/>
<dbReference type="InterPro" id="IPR004089">
    <property type="entry name" value="MCPsignal_dom"/>
</dbReference>
<dbReference type="Pfam" id="PF07700">
    <property type="entry name" value="HNOB"/>
    <property type="match status" value="1"/>
</dbReference>
<evidence type="ECO:0000313" key="6">
    <source>
        <dbReference type="Proteomes" id="UP000036756"/>
    </source>
</evidence>
<keyword evidence="3" id="KW-0472">Membrane</keyword>
<accession>A0A0J8G6Z4</accession>
<dbReference type="PANTHER" id="PTHR32089:SF112">
    <property type="entry name" value="LYSOZYME-LIKE PROTEIN-RELATED"/>
    <property type="match status" value="1"/>
</dbReference>
<dbReference type="Gene3D" id="3.90.1520.10">
    <property type="entry name" value="H-NOX domain"/>
    <property type="match status" value="1"/>
</dbReference>
<proteinExistence type="predicted"/>
<gene>
    <name evidence="5" type="primary">tlpA</name>
    <name evidence="5" type="ORF">CLCY_8c00930</name>
</gene>
<dbReference type="Proteomes" id="UP000036756">
    <property type="component" value="Unassembled WGS sequence"/>
</dbReference>
<feature type="domain" description="Methyl-accepting transducer" evidence="4">
    <location>
        <begin position="315"/>
        <end position="572"/>
    </location>
</feature>
<sequence>MKALVVSTWMKSIERMYGEEVLAKALESAGINKDKAFTPFEDIEDSKVQTMMNTISKQKNISLASLWNSIGQENLVSFAKDYPAFFKHDTLYQFFKSMYDVHVVVVKKVPGAKPPILNIEPISSREALFTYSSKRGMFDYFLGLINGAAKHFNETIEVKEIERKSDFLSVEVKFSRDIYTKKSFKINNIMSFGFIRSVGFKVSFLSLFLFIILSLGSAILFEGWLLKVAEFISAFVSPAIAFKLLAKGPLSLLGEEIHKLEGNNYAEDVEMITGDEFEDLYDVLRNYKKKVRADFVGFKGLTDEMNTFSKGLSSIATRMDNTSNEISSVVEQLSCASTMQAEETEGSVALLNNNIEEIKHIVDIENENKQDLERGVTTIEESFKRVMETANKLQDILVSFEGVKNSSIALKDKANGITNIVGFVDNIASQTNLLALNASIEAARAGEQGRGFAVVADEVRQLAEQSSDAVHRIKDNLGEFIGEIESLVGDVQYQFEVLSEENTALASAVEQSSTANSDIQKVTEKVVETAERLHSQIEATSHIYDKIESLAAIAEENSASSQEVSSSVTTYTDEIKNLTKSVSEFQSLTEEFSKEIDVYKI</sequence>
<name>A0A0J8G6Z4_CLOCY</name>
<evidence type="ECO:0000256" key="2">
    <source>
        <dbReference type="PROSITE-ProRule" id="PRU00284"/>
    </source>
</evidence>
<dbReference type="PANTHER" id="PTHR32089">
    <property type="entry name" value="METHYL-ACCEPTING CHEMOTAXIS PROTEIN MCPB"/>
    <property type="match status" value="1"/>
</dbReference>
<dbReference type="SMART" id="SM00283">
    <property type="entry name" value="MA"/>
    <property type="match status" value="1"/>
</dbReference>
<evidence type="ECO:0000256" key="3">
    <source>
        <dbReference type="SAM" id="Phobius"/>
    </source>
</evidence>